<proteinExistence type="predicted"/>
<sequence>MLSILIPTYNYFVENLVNTLHKQCISENIEFEIIVLEDCSSENYIAQNKTISSLTNCFYEANPENFGRTKTRQILAKKAKFDWILFLDSDVIPENETFIKKYISYLNNSNFVVFGGYKYQNNLPEASKILRYKYGKQREEKPVSVRTEKPFQFVFSGNMLIQKELFLELNYTENEKLYGMDIYFAYQLFSKKITPLHIDNSIYHLGLESNEVFFEKSLQSVISRKQFLADKQGIDSLNPLLKAYKKLKKYYLDKPVVIAFYMSKGFLKSNILSKNPNLRYFDLYRLGYICSLNSKQKT</sequence>
<dbReference type="EMBL" id="CP096205">
    <property type="protein sequence ID" value="UPQ78547.1"/>
    <property type="molecule type" value="Genomic_DNA"/>
</dbReference>
<dbReference type="RefSeq" id="WP_248433471.1">
    <property type="nucleotide sequence ID" value="NZ_CP096205.1"/>
</dbReference>
<name>A0ABY4KGG5_9FLAO</name>
<evidence type="ECO:0000313" key="3">
    <source>
        <dbReference type="Proteomes" id="UP000830583"/>
    </source>
</evidence>
<protein>
    <submittedName>
        <fullName evidence="2">Glycosyltransferase</fullName>
    </submittedName>
</protein>
<organism evidence="2 3">
    <name type="scientific">Flavobacterium azooxidireducens</name>
    <dbReference type="NCBI Taxonomy" id="1871076"/>
    <lineage>
        <taxon>Bacteria</taxon>
        <taxon>Pseudomonadati</taxon>
        <taxon>Bacteroidota</taxon>
        <taxon>Flavobacteriia</taxon>
        <taxon>Flavobacteriales</taxon>
        <taxon>Flavobacteriaceae</taxon>
        <taxon>Flavobacterium</taxon>
    </lineage>
</organism>
<accession>A0ABY4KGG5</accession>
<dbReference type="PANTHER" id="PTHR22916">
    <property type="entry name" value="GLYCOSYLTRANSFERASE"/>
    <property type="match status" value="1"/>
</dbReference>
<dbReference type="Proteomes" id="UP000830583">
    <property type="component" value="Chromosome"/>
</dbReference>
<dbReference type="InterPro" id="IPR001173">
    <property type="entry name" value="Glyco_trans_2-like"/>
</dbReference>
<dbReference type="SUPFAM" id="SSF53448">
    <property type="entry name" value="Nucleotide-diphospho-sugar transferases"/>
    <property type="match status" value="1"/>
</dbReference>
<gene>
    <name evidence="2" type="ORF">M0M57_13070</name>
</gene>
<dbReference type="CDD" id="cd00761">
    <property type="entry name" value="Glyco_tranf_GTA_type"/>
    <property type="match status" value="1"/>
</dbReference>
<feature type="domain" description="Glycosyltransferase 2-like" evidence="1">
    <location>
        <begin position="3"/>
        <end position="166"/>
    </location>
</feature>
<dbReference type="InterPro" id="IPR029044">
    <property type="entry name" value="Nucleotide-diphossugar_trans"/>
</dbReference>
<keyword evidence="3" id="KW-1185">Reference proteome</keyword>
<dbReference type="Gene3D" id="3.90.550.10">
    <property type="entry name" value="Spore Coat Polysaccharide Biosynthesis Protein SpsA, Chain A"/>
    <property type="match status" value="1"/>
</dbReference>
<reference evidence="2" key="1">
    <citation type="submission" date="2022-04" db="EMBL/GenBank/DDBJ databases">
        <title>Consumption of N2O by Flavobacterium azooxidireducens sp. nov. isolated from Decomposing Leaf Litter of Phragmites australis (Cav.).</title>
        <authorList>
            <person name="Behrendt U."/>
            <person name="Spanner T."/>
            <person name="Augustin J."/>
            <person name="Horn M.A."/>
            <person name="Kolb S."/>
            <person name="Ulrich A."/>
        </authorList>
    </citation>
    <scope>NUCLEOTIDE SEQUENCE</scope>
    <source>
        <strain evidence="2">IGB 4-14</strain>
    </source>
</reference>
<evidence type="ECO:0000259" key="1">
    <source>
        <dbReference type="Pfam" id="PF00535"/>
    </source>
</evidence>
<dbReference type="Pfam" id="PF00535">
    <property type="entry name" value="Glycos_transf_2"/>
    <property type="match status" value="1"/>
</dbReference>
<evidence type="ECO:0000313" key="2">
    <source>
        <dbReference type="EMBL" id="UPQ78547.1"/>
    </source>
</evidence>